<evidence type="ECO:0000256" key="3">
    <source>
        <dbReference type="ARBA" id="ARBA00022573"/>
    </source>
</evidence>
<evidence type="ECO:0000259" key="7">
    <source>
        <dbReference type="Pfam" id="PF00590"/>
    </source>
</evidence>
<dbReference type="Gene3D" id="3.40.1010.10">
    <property type="entry name" value="Cobalt-precorrin-4 Transmethylase, Domain 1"/>
    <property type="match status" value="1"/>
</dbReference>
<dbReference type="EMBL" id="AHON02000064">
    <property type="protein sequence ID" value="EKO32545.1"/>
    <property type="molecule type" value="Genomic_DNA"/>
</dbReference>
<accession>A0A0E2BMK6</accession>
<dbReference type="Pfam" id="PF00590">
    <property type="entry name" value="TP_methylase"/>
    <property type="match status" value="1"/>
</dbReference>
<dbReference type="Proteomes" id="UP000006329">
    <property type="component" value="Unassembled WGS sequence"/>
</dbReference>
<sequence>MKVYIIGAGPGDPELITVKGARLVETCPVVLYTGSLVPKAVVERARKDAIVLDSSNMILDDIISVILKAKENDQDVARVHTGDPSIFGSTAEQIRKFDSLNIEYEIIPGVSSFTAAAATLGKELTLPEVSQTVIITRTEGRTPMPEKERLEILAQSGATLILFLSVLHIRKIVERLAPYYGEKCPVAVVQKATWPEQKVIVGTLSDIVEKVKEAKIFSTAIIFVGPVLNCHDFADSKLYSADFSHGFRKAKKNL</sequence>
<protein>
    <submittedName>
        <fullName evidence="8">Precorrin-4 C(11)-methyltransferase</fullName>
        <ecNumber evidence="8">2.1.1.133</ecNumber>
    </submittedName>
</protein>
<gene>
    <name evidence="8" type="primary">cobM</name>
    <name evidence="8" type="ORF">LEP1GSC179_0718</name>
</gene>
<dbReference type="CDD" id="cd11641">
    <property type="entry name" value="Precorrin-4_C11-MT"/>
    <property type="match status" value="1"/>
</dbReference>
<comment type="similarity">
    <text evidence="2">Belongs to the precorrin methyltransferase family.</text>
</comment>
<evidence type="ECO:0000256" key="1">
    <source>
        <dbReference type="ARBA" id="ARBA00004953"/>
    </source>
</evidence>
<dbReference type="InterPro" id="IPR014776">
    <property type="entry name" value="4pyrrole_Mease_sub2"/>
</dbReference>
<evidence type="ECO:0000256" key="4">
    <source>
        <dbReference type="ARBA" id="ARBA00022603"/>
    </source>
</evidence>
<dbReference type="GO" id="GO:0032259">
    <property type="term" value="P:methylation"/>
    <property type="evidence" value="ECO:0007669"/>
    <property type="project" value="UniProtKB-KW"/>
</dbReference>
<evidence type="ECO:0000313" key="9">
    <source>
        <dbReference type="Proteomes" id="UP000006329"/>
    </source>
</evidence>
<keyword evidence="3" id="KW-0169">Cobalamin biosynthesis</keyword>
<keyword evidence="4 8" id="KW-0489">Methyltransferase</keyword>
<dbReference type="PANTHER" id="PTHR45790">
    <property type="entry name" value="SIROHEME SYNTHASE-RELATED"/>
    <property type="match status" value="1"/>
</dbReference>
<reference evidence="8" key="1">
    <citation type="submission" date="2012-10" db="EMBL/GenBank/DDBJ databases">
        <authorList>
            <person name="Harkins D.M."/>
            <person name="Durkin A.S."/>
            <person name="Brinkac L.M."/>
            <person name="Haft D.H."/>
            <person name="Selengut J.D."/>
            <person name="Sanka R."/>
            <person name="DePew J."/>
            <person name="Purushe J."/>
            <person name="Matthias M.A."/>
            <person name="Vinetz J.M."/>
            <person name="Sutton G.G."/>
            <person name="Nierman W.C."/>
            <person name="Fouts D.E."/>
        </authorList>
    </citation>
    <scope>NUCLEOTIDE SEQUENCE [LARGE SCALE GENOMIC DNA]</scope>
    <source>
        <strain evidence="8">MOR084</strain>
    </source>
</reference>
<proteinExistence type="inferred from homology"/>
<dbReference type="AlphaFoldDB" id="A0A0E2BMK6"/>
<evidence type="ECO:0000313" key="8">
    <source>
        <dbReference type="EMBL" id="EKO32545.1"/>
    </source>
</evidence>
<dbReference type="RefSeq" id="WP_004477222.1">
    <property type="nucleotide sequence ID" value="NZ_AHON02000064.1"/>
</dbReference>
<evidence type="ECO:0000256" key="6">
    <source>
        <dbReference type="ARBA" id="ARBA00022691"/>
    </source>
</evidence>
<dbReference type="PROSITE" id="PS00839">
    <property type="entry name" value="SUMT_1"/>
    <property type="match status" value="1"/>
</dbReference>
<dbReference type="InterPro" id="IPR014777">
    <property type="entry name" value="4pyrrole_Mease_sub1"/>
</dbReference>
<keyword evidence="6" id="KW-0949">S-adenosyl-L-methionine</keyword>
<dbReference type="NCBIfam" id="TIGR01465">
    <property type="entry name" value="cobM_cbiF"/>
    <property type="match status" value="1"/>
</dbReference>
<dbReference type="InterPro" id="IPR035996">
    <property type="entry name" value="4pyrrol_Methylase_sf"/>
</dbReference>
<evidence type="ECO:0000256" key="2">
    <source>
        <dbReference type="ARBA" id="ARBA00005879"/>
    </source>
</evidence>
<organism evidence="8 9">
    <name type="scientific">Leptospira santarosai str. MOR084</name>
    <dbReference type="NCBI Taxonomy" id="1049984"/>
    <lineage>
        <taxon>Bacteria</taxon>
        <taxon>Pseudomonadati</taxon>
        <taxon>Spirochaetota</taxon>
        <taxon>Spirochaetia</taxon>
        <taxon>Leptospirales</taxon>
        <taxon>Leptospiraceae</taxon>
        <taxon>Leptospira</taxon>
    </lineage>
</organism>
<dbReference type="Gene3D" id="3.30.950.10">
    <property type="entry name" value="Methyltransferase, Cobalt-precorrin-4 Transmethylase, Domain 2"/>
    <property type="match status" value="1"/>
</dbReference>
<dbReference type="PANTHER" id="PTHR45790:SF4">
    <property type="entry name" value="COBALT-PRECORRIN-4 C(11)-METHYLTRANSFERASE"/>
    <property type="match status" value="1"/>
</dbReference>
<dbReference type="EC" id="2.1.1.133" evidence="8"/>
<dbReference type="SUPFAM" id="SSF53790">
    <property type="entry name" value="Tetrapyrrole methylase"/>
    <property type="match status" value="1"/>
</dbReference>
<dbReference type="InterPro" id="IPR003043">
    <property type="entry name" value="Uropor_MeTrfase_CS"/>
</dbReference>
<dbReference type="UniPathway" id="UPA00148"/>
<dbReference type="GO" id="GO:0009236">
    <property type="term" value="P:cobalamin biosynthetic process"/>
    <property type="evidence" value="ECO:0007669"/>
    <property type="project" value="UniProtKB-UniPathway"/>
</dbReference>
<dbReference type="InterPro" id="IPR000878">
    <property type="entry name" value="4pyrrol_Mease"/>
</dbReference>
<evidence type="ECO:0000256" key="5">
    <source>
        <dbReference type="ARBA" id="ARBA00022679"/>
    </source>
</evidence>
<dbReference type="InterPro" id="IPR006362">
    <property type="entry name" value="Cbl_synth_CobM/CibF"/>
</dbReference>
<keyword evidence="9" id="KW-1185">Reference proteome</keyword>
<comment type="pathway">
    <text evidence="1">Cofactor biosynthesis; adenosylcobalamin biosynthesis.</text>
</comment>
<dbReference type="InterPro" id="IPR050161">
    <property type="entry name" value="Siro_Cobalamin_biosynth"/>
</dbReference>
<name>A0A0E2BMK6_9LEPT</name>
<keyword evidence="5 8" id="KW-0808">Transferase</keyword>
<dbReference type="GO" id="GO:0046026">
    <property type="term" value="F:precorrin-4 C11-methyltransferase activity"/>
    <property type="evidence" value="ECO:0007669"/>
    <property type="project" value="UniProtKB-EC"/>
</dbReference>
<feature type="domain" description="Tetrapyrrole methylase" evidence="7">
    <location>
        <begin position="2"/>
        <end position="207"/>
    </location>
</feature>
<comment type="caution">
    <text evidence="8">The sequence shown here is derived from an EMBL/GenBank/DDBJ whole genome shotgun (WGS) entry which is preliminary data.</text>
</comment>